<dbReference type="RefSeq" id="WP_377909488.1">
    <property type="nucleotide sequence ID" value="NZ_JBHSGK010000011.1"/>
</dbReference>
<dbReference type="EMBL" id="JBHSGK010000011">
    <property type="protein sequence ID" value="MFC4736873.1"/>
    <property type="molecule type" value="Genomic_DNA"/>
</dbReference>
<dbReference type="Pfam" id="PF01970">
    <property type="entry name" value="TctA"/>
    <property type="match status" value="1"/>
</dbReference>
<sequence>MVENLLMGFQELLTIEIMLIIIMGTIIGYFVGSLPGLTPSIGIALLIPFTFTMDPIPGLILLITLYVAAEYGGGITAILLNAPGTPAAAATAFDGYPMTKQGEAGKALTISIVASAIGALISAILLIFTAVPVAGFALQFGPAEYFALAIFGLSLVSSLSQGSMLKSLIAMLFGLLIITIGIDPVDGVVRFAFTNNLLEGVPFLPALIGLFALSEVFYMLEDSTDKKKEMKKIKGFEGAFPALNKIKKTLIKAPILGYIIGVIPGAGTTIASLISYNEAKRTSKDKESFGKGNPEGIAASEGANNAAVPGSLGPLLALGIPGSASAAILIGALTIQGLEPGPMLFTRSPEVPYSIFASLLLTAPLMLAVGLLGVNMWVRVTLIPKNVLAIIVGSICILGAYAYSNSMYPVWIMLIFGVIGYLFRKASIPTTPIVLAMVLGFLMEVNFRRAMVVSGGDVWFIFTQPIAIILIVLAALSLFVPMIKQFKESRRTA</sequence>
<name>A0ABV9NTY3_9BACI</name>
<organism evidence="3 4">
    <name type="scientific">Bacillus daqingensis</name>
    <dbReference type="NCBI Taxonomy" id="872396"/>
    <lineage>
        <taxon>Bacteria</taxon>
        <taxon>Bacillati</taxon>
        <taxon>Bacillota</taxon>
        <taxon>Bacilli</taxon>
        <taxon>Bacillales</taxon>
        <taxon>Bacillaceae</taxon>
        <taxon>Bacillus</taxon>
    </lineage>
</organism>
<feature type="transmembrane region" description="Helical" evidence="1">
    <location>
        <begin position="43"/>
        <end position="69"/>
    </location>
</feature>
<dbReference type="PANTHER" id="PTHR35342:SF5">
    <property type="entry name" value="TRICARBOXYLIC TRANSPORT PROTEIN"/>
    <property type="match status" value="1"/>
</dbReference>
<feature type="transmembrane region" description="Helical" evidence="1">
    <location>
        <begin position="75"/>
        <end position="96"/>
    </location>
</feature>
<gene>
    <name evidence="3" type="ORF">ACFO4L_09780</name>
</gene>
<evidence type="ECO:0000313" key="4">
    <source>
        <dbReference type="Proteomes" id="UP001595896"/>
    </source>
</evidence>
<feature type="transmembrane region" description="Helical" evidence="1">
    <location>
        <begin position="459"/>
        <end position="483"/>
    </location>
</feature>
<feature type="transmembrane region" description="Helical" evidence="1">
    <location>
        <begin position="108"/>
        <end position="130"/>
    </location>
</feature>
<keyword evidence="1" id="KW-1133">Transmembrane helix</keyword>
<protein>
    <submittedName>
        <fullName evidence="3">Tripartite tricarboxylate transporter permease</fullName>
    </submittedName>
</protein>
<evidence type="ECO:0000256" key="1">
    <source>
        <dbReference type="SAM" id="Phobius"/>
    </source>
</evidence>
<feature type="transmembrane region" description="Helical" evidence="1">
    <location>
        <begin position="12"/>
        <end position="31"/>
    </location>
</feature>
<dbReference type="Proteomes" id="UP001595896">
    <property type="component" value="Unassembled WGS sequence"/>
</dbReference>
<feature type="domain" description="DUF112" evidence="2">
    <location>
        <begin position="19"/>
        <end position="435"/>
    </location>
</feature>
<dbReference type="PANTHER" id="PTHR35342">
    <property type="entry name" value="TRICARBOXYLIC TRANSPORT PROTEIN"/>
    <property type="match status" value="1"/>
</dbReference>
<feature type="transmembrane region" description="Helical" evidence="1">
    <location>
        <begin position="255"/>
        <end position="276"/>
    </location>
</feature>
<feature type="transmembrane region" description="Helical" evidence="1">
    <location>
        <begin position="136"/>
        <end position="156"/>
    </location>
</feature>
<feature type="transmembrane region" description="Helical" evidence="1">
    <location>
        <begin position="202"/>
        <end position="220"/>
    </location>
</feature>
<reference evidence="4" key="1">
    <citation type="journal article" date="2019" name="Int. J. Syst. Evol. Microbiol.">
        <title>The Global Catalogue of Microorganisms (GCM) 10K type strain sequencing project: providing services to taxonomists for standard genome sequencing and annotation.</title>
        <authorList>
            <consortium name="The Broad Institute Genomics Platform"/>
            <consortium name="The Broad Institute Genome Sequencing Center for Infectious Disease"/>
            <person name="Wu L."/>
            <person name="Ma J."/>
        </authorList>
    </citation>
    <scope>NUCLEOTIDE SEQUENCE [LARGE SCALE GENOMIC DNA]</scope>
    <source>
        <strain evidence="4">JCM 12165</strain>
    </source>
</reference>
<feature type="transmembrane region" description="Helical" evidence="1">
    <location>
        <begin position="408"/>
        <end position="423"/>
    </location>
</feature>
<keyword evidence="1" id="KW-0472">Membrane</keyword>
<evidence type="ECO:0000313" key="3">
    <source>
        <dbReference type="EMBL" id="MFC4736873.1"/>
    </source>
</evidence>
<keyword evidence="4" id="KW-1185">Reference proteome</keyword>
<comment type="caution">
    <text evidence="3">The sequence shown here is derived from an EMBL/GenBank/DDBJ whole genome shotgun (WGS) entry which is preliminary data.</text>
</comment>
<feature type="transmembrane region" description="Helical" evidence="1">
    <location>
        <begin position="163"/>
        <end position="182"/>
    </location>
</feature>
<feature type="transmembrane region" description="Helical" evidence="1">
    <location>
        <begin position="353"/>
        <end position="374"/>
    </location>
</feature>
<feature type="transmembrane region" description="Helical" evidence="1">
    <location>
        <begin position="386"/>
        <end position="402"/>
    </location>
</feature>
<proteinExistence type="predicted"/>
<keyword evidence="1" id="KW-0812">Transmembrane</keyword>
<accession>A0ABV9NTY3</accession>
<evidence type="ECO:0000259" key="2">
    <source>
        <dbReference type="Pfam" id="PF01970"/>
    </source>
</evidence>
<feature type="transmembrane region" description="Helical" evidence="1">
    <location>
        <begin position="430"/>
        <end position="447"/>
    </location>
</feature>
<dbReference type="InterPro" id="IPR002823">
    <property type="entry name" value="DUF112_TM"/>
</dbReference>